<organism evidence="2 3">
    <name type="scientific">Pseudoalteromonas agarivorans</name>
    <dbReference type="NCBI Taxonomy" id="176102"/>
    <lineage>
        <taxon>Bacteria</taxon>
        <taxon>Pseudomonadati</taxon>
        <taxon>Pseudomonadota</taxon>
        <taxon>Gammaproteobacteria</taxon>
        <taxon>Alteromonadales</taxon>
        <taxon>Pseudoalteromonadaceae</taxon>
        <taxon>Pseudoalteromonas</taxon>
    </lineage>
</organism>
<reference evidence="2 3" key="1">
    <citation type="submission" date="2018-10" db="EMBL/GenBank/DDBJ databases">
        <title>Complete Genome Sequence and Transcriptomic Profiles of a Marine Bacterium, Pseudoalteromonas agarivorans Hao 2018.</title>
        <authorList>
            <person name="Hao L."/>
        </authorList>
    </citation>
    <scope>NUCLEOTIDE SEQUENCE [LARGE SCALE GENOMIC DNA]</scope>
    <source>
        <strain evidence="2 3">Hao 2018</strain>
    </source>
</reference>
<keyword evidence="1" id="KW-0732">Signal</keyword>
<dbReference type="SUPFAM" id="SSF53850">
    <property type="entry name" value="Periplasmic binding protein-like II"/>
    <property type="match status" value="1"/>
</dbReference>
<evidence type="ECO:0000256" key="1">
    <source>
        <dbReference type="SAM" id="SignalP"/>
    </source>
</evidence>
<dbReference type="AlphaFoldDB" id="A0AAD0TX70"/>
<feature type="signal peptide" evidence="1">
    <location>
        <begin position="1"/>
        <end position="19"/>
    </location>
</feature>
<evidence type="ECO:0000313" key="2">
    <source>
        <dbReference type="EMBL" id="AYM85913.1"/>
    </source>
</evidence>
<dbReference type="Proteomes" id="UP000279995">
    <property type="component" value="Chromosome I"/>
</dbReference>
<gene>
    <name evidence="2" type="ORF">D9T18_03965</name>
</gene>
<feature type="chain" id="PRO_5042226701" evidence="1">
    <location>
        <begin position="20"/>
        <end position="260"/>
    </location>
</feature>
<evidence type="ECO:0000313" key="3">
    <source>
        <dbReference type="Proteomes" id="UP000279995"/>
    </source>
</evidence>
<name>A0AAD0TX70_9GAMM</name>
<protein>
    <submittedName>
        <fullName evidence="2">ABC transporter substrate-binding protein</fullName>
    </submittedName>
</protein>
<accession>A0AAD0TX70</accession>
<sequence>MLKFFVFILIIASSKFSFAKPINVDVLVEDGYFPIIINAEKEQGLAPEFVKILNDSQSEYKFTLNSLPVKRLKKWVEWGEFDMLFLMAMQWVPEVARSALQETSFYVIAKNEFYTLAQNAQKQSYFDDLHALTKAGVLGYSYRFADFKTDAQYLSEEHQVSLTIDEFNVVKMLLLKRADVGVLNNIAYQYFKKNNIFNMNLLYKSNTPDAIYDTHFLVNPARSKITVKQMDKLLNSPEIKPKITALLSSYGVTSSFTENK</sequence>
<dbReference type="EMBL" id="CP033065">
    <property type="protein sequence ID" value="AYM85913.1"/>
    <property type="molecule type" value="Genomic_DNA"/>
</dbReference>
<proteinExistence type="predicted"/>
<dbReference type="RefSeq" id="WP_121637097.1">
    <property type="nucleotide sequence ID" value="NZ_CP033065.1"/>
</dbReference>